<dbReference type="GO" id="GO:0003676">
    <property type="term" value="F:nucleic acid binding"/>
    <property type="evidence" value="ECO:0007669"/>
    <property type="project" value="InterPro"/>
</dbReference>
<dbReference type="GO" id="GO:0005524">
    <property type="term" value="F:ATP binding"/>
    <property type="evidence" value="ECO:0007669"/>
    <property type="project" value="UniProtKB-KW"/>
</dbReference>
<organism evidence="4 5">
    <name type="scientific">Seminavis robusta</name>
    <dbReference type="NCBI Taxonomy" id="568900"/>
    <lineage>
        <taxon>Eukaryota</taxon>
        <taxon>Sar</taxon>
        <taxon>Stramenopiles</taxon>
        <taxon>Ochrophyta</taxon>
        <taxon>Bacillariophyta</taxon>
        <taxon>Bacillariophyceae</taxon>
        <taxon>Bacillariophycidae</taxon>
        <taxon>Naviculales</taxon>
        <taxon>Naviculaceae</taxon>
        <taxon>Seminavis</taxon>
    </lineage>
</organism>
<dbReference type="Pfam" id="PF19568">
    <property type="entry name" value="Spore_III_AA"/>
    <property type="match status" value="1"/>
</dbReference>
<dbReference type="SUPFAM" id="SSF53098">
    <property type="entry name" value="Ribonuclease H-like"/>
    <property type="match status" value="1"/>
</dbReference>
<dbReference type="Gene3D" id="3.40.50.300">
    <property type="entry name" value="P-loop containing nucleotide triphosphate hydrolases"/>
    <property type="match status" value="1"/>
</dbReference>
<dbReference type="PANTHER" id="PTHR20953:SF3">
    <property type="entry name" value="P-LOOP CONTAINING NUCLEOSIDE TRIPHOSPHATE HYDROLASES SUPERFAMILY PROTEIN"/>
    <property type="match status" value="1"/>
</dbReference>
<dbReference type="Pfam" id="PF01612">
    <property type="entry name" value="DNA_pol_A_exo1"/>
    <property type="match status" value="1"/>
</dbReference>
<evidence type="ECO:0000256" key="2">
    <source>
        <dbReference type="ARBA" id="ARBA00022840"/>
    </source>
</evidence>
<dbReference type="InterPro" id="IPR027417">
    <property type="entry name" value="P-loop_NTPase"/>
</dbReference>
<evidence type="ECO:0000256" key="1">
    <source>
        <dbReference type="ARBA" id="ARBA00022741"/>
    </source>
</evidence>
<reference evidence="4" key="1">
    <citation type="submission" date="2020-06" db="EMBL/GenBank/DDBJ databases">
        <authorList>
            <consortium name="Plant Systems Biology data submission"/>
        </authorList>
    </citation>
    <scope>NUCLEOTIDE SEQUENCE</scope>
    <source>
        <strain evidence="4">D6</strain>
    </source>
</reference>
<dbReference type="AlphaFoldDB" id="A0A9N8GZL8"/>
<dbReference type="InterPro" id="IPR045735">
    <property type="entry name" value="Spore_III_AA_AAA+_ATPase"/>
</dbReference>
<sequence>MVDDCLDEDGTSVTSVNSSSAAEEDQELLRVIQSIATKFVNTTGYPKIISLLAEHPEGLTLNQLKKNCNLGFVFSEAKKAGKDFIPLPQFLSHIDGVCVRRIEGRDMIFPDDDYSSAAATPALPVTTIPAITTNGSSPRPGAAELLQLLAAKFPQNSFPTNQKDLKAAVLPLSRATPTISTWLLSGIDISKKIGVQRTEVIRRVLNEFKRIGCVSGTNRDIQWHSAAISTILRQEPSATETPVPMEASSADSLHLIHLIDTTDKLDQVCATFPFSGGATSQEEEDDCVVAVDCEGVPDNLFLIQVGTAKNGAYLFDCVNLGAEAVCKALTPLLTCTGITKLFHDLHNDAFALSRIGGVKNLHGCLDTQLVMEALSGKVITGFNHMLDHFDQESHPLKQQFNRERINQGRLFSVRPLAPDVLKYAALDVSLLMKAKERILNELAGPLRSTIQRASDRRAHQAATELSTGKRRICFNVAKSYAMASLELLQEQEPENMQKPVPLVVSDDSHVLLEMLPPDLRATLDGQTDRLCDINLDKGRQPLAWVDGKRIHLGSDENRLVSAQDIQGVVEQLVGGFGSDNRAGLERQLHRVAAIRNRQDDIIGLTLRVGRHVTGNAAMISDLLLNDPTKSILFLGEAGSGSTTVLRDVTRQLAERFNVCVVDTSNEIAGDGDIPHPCIGQARRVMVPSLDKQSDVMIECVQNHTPEVMVIDEISRPTEVEAARICKQRGVRLIASAHGDLRKVIKNPELRGLIGGIETVTQAKQGSKKAGNIQKLKDQRAGPPCFDVIVELKKGAHHEWRVTLDAGKAVDQVLEGQNYFVQARTRDPESGALAMALDEV</sequence>
<gene>
    <name evidence="4" type="ORF">SEMRO_5_G004670.1</name>
</gene>
<dbReference type="EMBL" id="CAICTM010000005">
    <property type="protein sequence ID" value="CAB9496493.1"/>
    <property type="molecule type" value="Genomic_DNA"/>
</dbReference>
<dbReference type="GO" id="GO:0006139">
    <property type="term" value="P:nucleobase-containing compound metabolic process"/>
    <property type="evidence" value="ECO:0007669"/>
    <property type="project" value="InterPro"/>
</dbReference>
<evidence type="ECO:0000313" key="5">
    <source>
        <dbReference type="Proteomes" id="UP001153069"/>
    </source>
</evidence>
<accession>A0A9N8GZL8</accession>
<dbReference type="SMART" id="SM00474">
    <property type="entry name" value="35EXOc"/>
    <property type="match status" value="1"/>
</dbReference>
<dbReference type="Proteomes" id="UP001153069">
    <property type="component" value="Unassembled WGS sequence"/>
</dbReference>
<dbReference type="InterPro" id="IPR002562">
    <property type="entry name" value="3'-5'_exonuclease_dom"/>
</dbReference>
<protein>
    <submittedName>
        <fullName evidence="4">AAA</fullName>
    </submittedName>
</protein>
<dbReference type="Gene3D" id="3.30.420.10">
    <property type="entry name" value="Ribonuclease H-like superfamily/Ribonuclease H"/>
    <property type="match status" value="1"/>
</dbReference>
<comment type="caution">
    <text evidence="4">The sequence shown here is derived from an EMBL/GenBank/DDBJ whole genome shotgun (WGS) entry which is preliminary data.</text>
</comment>
<dbReference type="SUPFAM" id="SSF52540">
    <property type="entry name" value="P-loop containing nucleoside triphosphate hydrolases"/>
    <property type="match status" value="1"/>
</dbReference>
<evidence type="ECO:0000313" key="4">
    <source>
        <dbReference type="EMBL" id="CAB9496493.1"/>
    </source>
</evidence>
<proteinExistence type="predicted"/>
<feature type="domain" description="3'-5' exonuclease" evidence="3">
    <location>
        <begin position="274"/>
        <end position="443"/>
    </location>
</feature>
<keyword evidence="5" id="KW-1185">Reference proteome</keyword>
<keyword evidence="1" id="KW-0547">Nucleotide-binding</keyword>
<dbReference type="PANTHER" id="PTHR20953">
    <property type="entry name" value="KINASE-RELATED"/>
    <property type="match status" value="1"/>
</dbReference>
<evidence type="ECO:0000259" key="3">
    <source>
        <dbReference type="SMART" id="SM00474"/>
    </source>
</evidence>
<name>A0A9N8GZL8_9STRA</name>
<dbReference type="InterPro" id="IPR012337">
    <property type="entry name" value="RNaseH-like_sf"/>
</dbReference>
<dbReference type="InterPro" id="IPR036397">
    <property type="entry name" value="RNaseH_sf"/>
</dbReference>
<keyword evidence="2" id="KW-0067">ATP-binding</keyword>
<dbReference type="OrthoDB" id="26838at2759"/>
<dbReference type="GO" id="GO:0008408">
    <property type="term" value="F:3'-5' exonuclease activity"/>
    <property type="evidence" value="ECO:0007669"/>
    <property type="project" value="InterPro"/>
</dbReference>